<gene>
    <name evidence="2" type="ORF">K1I41_01235</name>
</gene>
<dbReference type="Pfam" id="PF13585">
    <property type="entry name" value="CHU_C"/>
    <property type="match status" value="1"/>
</dbReference>
<evidence type="ECO:0000313" key="3">
    <source>
        <dbReference type="Proteomes" id="UP000825381"/>
    </source>
</evidence>
<name>A0ABX8V6S3_9FLAO</name>
<accession>A0ABX8V6S3</accession>
<reference evidence="2 3" key="1">
    <citation type="submission" date="2021-07" db="EMBL/GenBank/DDBJ databases">
        <title>Flavobacterium WSW3-B6 sp.nov, isolated from seaweed.</title>
        <authorList>
            <person name="Muhammad N."/>
            <person name="Ho H."/>
            <person name="Lee Y.-J."/>
            <person name="Nguyen T."/>
            <person name="Ho J."/>
            <person name="Kim S.-G."/>
        </authorList>
    </citation>
    <scope>NUCLEOTIDE SEQUENCE [LARGE SCALE GENOMIC DNA]</scope>
    <source>
        <strain evidence="2 3">WSW3-B6</strain>
    </source>
</reference>
<keyword evidence="3" id="KW-1185">Reference proteome</keyword>
<organism evidence="2 3">
    <name type="scientific">Flavobacterium litorale</name>
    <dbReference type="NCBI Taxonomy" id="2856519"/>
    <lineage>
        <taxon>Bacteria</taxon>
        <taxon>Pseudomonadati</taxon>
        <taxon>Bacteroidota</taxon>
        <taxon>Flavobacteriia</taxon>
        <taxon>Flavobacteriales</taxon>
        <taxon>Flavobacteriaceae</taxon>
        <taxon>Flavobacterium</taxon>
    </lineage>
</organism>
<keyword evidence="1" id="KW-0732">Signal</keyword>
<sequence length="1090" mass="118922">MNKCLLILAVIFFIPLLSFAQLADFNLEVIVTDESCDDNGTLTFNVTNTTEGANFLFTVFLEPDLDNPIAVTEALSVANLDSGDYTIIATQSLNGESNSQEVSVTINNIIEPLSYQINAVNQNCTVGGRIEIVTISGTAAEYEIISGPETRPLQESNIFSELDGGTYNIRVFDICGQGVVTTYTLVIETANPVVSAPEFEDVITTDCDSAIVVNTITYPNGFAISYPLTVVYTIYPPNGDPEIIQTITYEEGAPNSLELVREFDLYDGEPYTYDISITNSCGNEFGNAGVVVNLLPTLSDNVEDVECGNKILTLSASQFSPPYFLEFTAVPDGFNPDVFNTIHPGPFNTSSAVYGSEENSMPEGSYTVVLTDNCGRTASAEFDIVNEIPTPVFSARNNGCFSDSGRISVSVGDRQIAIAEILQAPDAYVNTLSVPLPQDVSSSINSSGRLLLLNMPLGTYLIRITDDCGDIYEDFVTVPPFTEQEFTITPSSDCTIGVGAIAITSGNANLNDIVLVTAPAGYEGTLPENLSASIDNVSGDFFLDNLPEGNYIFVATDVCGIQAQVTTTVVGYQPSENPFTFVPNCGSFDIIMTDNAVSSSTPSYWLQRLINAETNEWGHPDTGAVYPDGTVPDEGNSITLQNNTTIFNLTFTGDFRILKSFETFGNGTEQKNCFEELGFFNYFNQPRINGVYNISCSDNPDDIVIDADGIPPLNYRIEDPDTNAVILDNGTDNTFSGLAAGTYRFVVEDDCGNVSRLNQNINVLPDLVVATQPDNLFHCIDMGDEPTLSHEFDLSVLNSTILGDQSEALYELTYHASLNDANAGENPLPDLYTATGNTTTIYAKLIQRFIPICDDIISFELVINQNPVLDVQEQYYLCDDGTVTLSAGNGYDSYLWSTEETSPSITVNETGTYTVTVADGECETTTEILVNLSSVATIIDTTTVDWTYNNNAIMVTVSGAGDYEFSINGILYQAENTFTGLETGVYTLYIRDRNGCGVIEEEVVLLNYPKFFTPNGDGVNETWRIPFSSYEPDLFVYIYDRYGKLITGFDALNQGWDGTYNGNKLPSTDYWFVVTRQDGRTHKGHFAMVR</sequence>
<feature type="signal peptide" evidence="1">
    <location>
        <begin position="1"/>
        <end position="20"/>
    </location>
</feature>
<dbReference type="InterPro" id="IPR026341">
    <property type="entry name" value="T9SS_type_B"/>
</dbReference>
<dbReference type="EMBL" id="CP080429">
    <property type="protein sequence ID" value="QYJ68535.1"/>
    <property type="molecule type" value="Genomic_DNA"/>
</dbReference>
<evidence type="ECO:0000313" key="2">
    <source>
        <dbReference type="EMBL" id="QYJ68535.1"/>
    </source>
</evidence>
<dbReference type="NCBIfam" id="TIGR04131">
    <property type="entry name" value="Bac_Flav_CTERM"/>
    <property type="match status" value="1"/>
</dbReference>
<dbReference type="RefSeq" id="WP_220640875.1">
    <property type="nucleotide sequence ID" value="NZ_CP080429.1"/>
</dbReference>
<dbReference type="Proteomes" id="UP000825381">
    <property type="component" value="Chromosome"/>
</dbReference>
<feature type="chain" id="PRO_5046405824" evidence="1">
    <location>
        <begin position="21"/>
        <end position="1090"/>
    </location>
</feature>
<proteinExistence type="predicted"/>
<evidence type="ECO:0000256" key="1">
    <source>
        <dbReference type="SAM" id="SignalP"/>
    </source>
</evidence>
<protein>
    <submittedName>
        <fullName evidence="2">T9SS type B sorting domain-containing protein</fullName>
    </submittedName>
</protein>